<keyword evidence="1" id="KW-0812">Transmembrane</keyword>
<proteinExistence type="predicted"/>
<keyword evidence="1" id="KW-1133">Transmembrane helix</keyword>
<dbReference type="Proteomes" id="UP001235269">
    <property type="component" value="Unassembled WGS sequence"/>
</dbReference>
<keyword evidence="1" id="KW-0472">Membrane</keyword>
<sequence length="163" mass="18058">MSANTEKPFVFTGWHMLATICSFFGVIIAVNFTMAYYATHSWSGIVVENTYVASQQFNDTTARIRAILDSGVEGRMSVNKGLIVYDLDIPGKGPVIADKVTANFKRPVGTAQDFSIELQAEGPGHFVARHEMGSGHWIYEIIALRDGQMVMHEANRMAVLEEK</sequence>
<dbReference type="RefSeq" id="WP_307156090.1">
    <property type="nucleotide sequence ID" value="NZ_JAUSWH010000001.1"/>
</dbReference>
<dbReference type="Pfam" id="PF05751">
    <property type="entry name" value="FixH"/>
    <property type="match status" value="1"/>
</dbReference>
<comment type="caution">
    <text evidence="2">The sequence shown here is derived from an EMBL/GenBank/DDBJ whole genome shotgun (WGS) entry which is preliminary data.</text>
</comment>
<dbReference type="EMBL" id="JAUSWH010000001">
    <property type="protein sequence ID" value="MDQ0453860.1"/>
    <property type="molecule type" value="Genomic_DNA"/>
</dbReference>
<name>A0ABU0I8S7_9HYPH</name>
<keyword evidence="3" id="KW-1185">Reference proteome</keyword>
<protein>
    <submittedName>
        <fullName evidence="2">Nitrogen fixation protein FixH</fullName>
    </submittedName>
</protein>
<evidence type="ECO:0000313" key="3">
    <source>
        <dbReference type="Proteomes" id="UP001235269"/>
    </source>
</evidence>
<organism evidence="2 3">
    <name type="scientific">Rhizobium paknamense</name>
    <dbReference type="NCBI Taxonomy" id="1206817"/>
    <lineage>
        <taxon>Bacteria</taxon>
        <taxon>Pseudomonadati</taxon>
        <taxon>Pseudomonadota</taxon>
        <taxon>Alphaproteobacteria</taxon>
        <taxon>Hyphomicrobiales</taxon>
        <taxon>Rhizobiaceae</taxon>
        <taxon>Rhizobium/Agrobacterium group</taxon>
        <taxon>Rhizobium</taxon>
    </lineage>
</organism>
<feature type="transmembrane region" description="Helical" evidence="1">
    <location>
        <begin position="12"/>
        <end position="32"/>
    </location>
</feature>
<dbReference type="PIRSF" id="PIRSF011386">
    <property type="entry name" value="FixH"/>
    <property type="match status" value="1"/>
</dbReference>
<gene>
    <name evidence="2" type="ORF">QO005_000175</name>
</gene>
<evidence type="ECO:0000256" key="1">
    <source>
        <dbReference type="SAM" id="Phobius"/>
    </source>
</evidence>
<evidence type="ECO:0000313" key="2">
    <source>
        <dbReference type="EMBL" id="MDQ0453860.1"/>
    </source>
</evidence>
<dbReference type="InterPro" id="IPR018037">
    <property type="entry name" value="FixH_proteobacterial"/>
</dbReference>
<accession>A0ABU0I8S7</accession>
<dbReference type="InterPro" id="IPR008620">
    <property type="entry name" value="FixH"/>
</dbReference>
<reference evidence="2 3" key="1">
    <citation type="submission" date="2023-07" db="EMBL/GenBank/DDBJ databases">
        <title>Genomic Encyclopedia of Type Strains, Phase IV (KMG-IV): sequencing the most valuable type-strain genomes for metagenomic binning, comparative biology and taxonomic classification.</title>
        <authorList>
            <person name="Goeker M."/>
        </authorList>
    </citation>
    <scope>NUCLEOTIDE SEQUENCE [LARGE SCALE GENOMIC DNA]</scope>
    <source>
        <strain evidence="2 3">DSM 100301</strain>
    </source>
</reference>